<dbReference type="PANTHER" id="PTHR10492">
    <property type="match status" value="1"/>
</dbReference>
<keyword evidence="7" id="KW-1185">Reference proteome</keyword>
<dbReference type="GO" id="GO:0006310">
    <property type="term" value="P:DNA recombination"/>
    <property type="evidence" value="ECO:0007669"/>
    <property type="project" value="UniProtKB-KW"/>
</dbReference>
<dbReference type="InterPro" id="IPR027417">
    <property type="entry name" value="P-loop_NTPase"/>
</dbReference>
<dbReference type="InterPro" id="IPR049163">
    <property type="entry name" value="Pif1-like_2B_dom"/>
</dbReference>
<evidence type="ECO:0000259" key="3">
    <source>
        <dbReference type="Pfam" id="PF05970"/>
    </source>
</evidence>
<keyword evidence="1" id="KW-0227">DNA damage</keyword>
<dbReference type="PANTHER" id="PTHR10492:SF57">
    <property type="entry name" value="ATP-DEPENDENT DNA HELICASE"/>
    <property type="match status" value="1"/>
</dbReference>
<evidence type="ECO:0000313" key="7">
    <source>
        <dbReference type="Proteomes" id="UP000244336"/>
    </source>
</evidence>
<dbReference type="STRING" id="1504633.A0A2T7CSG7"/>
<feature type="domain" description="DNA helicase Pif1-like DEAD-box helicase" evidence="3">
    <location>
        <begin position="517"/>
        <end position="586"/>
    </location>
</feature>
<keyword evidence="2" id="KW-1133">Transmembrane helix</keyword>
<evidence type="ECO:0000259" key="4">
    <source>
        <dbReference type="Pfam" id="PF14214"/>
    </source>
</evidence>
<feature type="domain" description="Helitron helicase-like" evidence="4">
    <location>
        <begin position="177"/>
        <end position="309"/>
    </location>
</feature>
<keyword evidence="1" id="KW-0067">ATP-binding</keyword>
<keyword evidence="1" id="KW-0547">Nucleotide-binding</keyword>
<keyword evidence="1" id="KW-0234">DNA repair</keyword>
<dbReference type="CDD" id="cd18809">
    <property type="entry name" value="SF1_C_RecD"/>
    <property type="match status" value="1"/>
</dbReference>
<dbReference type="Pfam" id="PF05970">
    <property type="entry name" value="PIF1"/>
    <property type="match status" value="1"/>
</dbReference>
<keyword evidence="1" id="KW-0233">DNA recombination</keyword>
<reference evidence="6 7" key="1">
    <citation type="submission" date="2018-04" db="EMBL/GenBank/DDBJ databases">
        <title>WGS assembly of Panicum hallii var. hallii HAL2.</title>
        <authorList>
            <person name="Lovell J."/>
            <person name="Jenkins J."/>
            <person name="Lowry D."/>
            <person name="Mamidi S."/>
            <person name="Sreedasyam A."/>
            <person name="Weng X."/>
            <person name="Barry K."/>
            <person name="Bonette J."/>
            <person name="Campitelli B."/>
            <person name="Daum C."/>
            <person name="Gordon S."/>
            <person name="Gould B."/>
            <person name="Lipzen A."/>
            <person name="MacQueen A."/>
            <person name="Palacio-Mejia J."/>
            <person name="Plott C."/>
            <person name="Shakirov E."/>
            <person name="Shu S."/>
            <person name="Yoshinaga Y."/>
            <person name="Zane M."/>
            <person name="Rokhsar D."/>
            <person name="Grimwood J."/>
            <person name="Schmutz J."/>
            <person name="Juenger T."/>
        </authorList>
    </citation>
    <scope>NUCLEOTIDE SEQUENCE [LARGE SCALE GENOMIC DNA]</scope>
    <source>
        <strain evidence="7">cv. HAL2</strain>
    </source>
</reference>
<name>A0A2T7CSG7_9POAL</name>
<dbReference type="GO" id="GO:0006281">
    <property type="term" value="P:DNA repair"/>
    <property type="evidence" value="ECO:0007669"/>
    <property type="project" value="UniProtKB-KW"/>
</dbReference>
<feature type="transmembrane region" description="Helical" evidence="2">
    <location>
        <begin position="567"/>
        <end position="588"/>
    </location>
</feature>
<accession>A0A2T7CSG7</accession>
<dbReference type="EMBL" id="CM009755">
    <property type="protein sequence ID" value="PUZ46274.1"/>
    <property type="molecule type" value="Genomic_DNA"/>
</dbReference>
<dbReference type="FunFam" id="3.40.50.300:FF:002884">
    <property type="entry name" value="ATP-dependent DNA helicase"/>
    <property type="match status" value="1"/>
</dbReference>
<keyword evidence="2" id="KW-0812">Transmembrane</keyword>
<dbReference type="EC" id="5.6.2.3" evidence="1"/>
<dbReference type="Proteomes" id="UP000244336">
    <property type="component" value="Chromosome 7"/>
</dbReference>
<dbReference type="GO" id="GO:0000723">
    <property type="term" value="P:telomere maintenance"/>
    <property type="evidence" value="ECO:0007669"/>
    <property type="project" value="InterPro"/>
</dbReference>
<feature type="domain" description="DNA helicase Pif1-like 2B" evidence="5">
    <location>
        <begin position="743"/>
        <end position="789"/>
    </location>
</feature>
<protein>
    <recommendedName>
        <fullName evidence="1">ATP-dependent DNA helicase</fullName>
        <ecNumber evidence="1">5.6.2.3</ecNumber>
    </recommendedName>
</protein>
<dbReference type="AlphaFoldDB" id="A0A2T7CSG7"/>
<dbReference type="InterPro" id="IPR025476">
    <property type="entry name" value="Helitron_helicase-like"/>
</dbReference>
<comment type="catalytic activity">
    <reaction evidence="1">
        <text>ATP + H2O = ADP + phosphate + H(+)</text>
        <dbReference type="Rhea" id="RHEA:13065"/>
        <dbReference type="ChEBI" id="CHEBI:15377"/>
        <dbReference type="ChEBI" id="CHEBI:15378"/>
        <dbReference type="ChEBI" id="CHEBI:30616"/>
        <dbReference type="ChEBI" id="CHEBI:43474"/>
        <dbReference type="ChEBI" id="CHEBI:456216"/>
        <dbReference type="EC" id="5.6.2.3"/>
    </reaction>
</comment>
<evidence type="ECO:0000256" key="2">
    <source>
        <dbReference type="SAM" id="Phobius"/>
    </source>
</evidence>
<organism evidence="6 7">
    <name type="scientific">Panicum hallii var. hallii</name>
    <dbReference type="NCBI Taxonomy" id="1504633"/>
    <lineage>
        <taxon>Eukaryota</taxon>
        <taxon>Viridiplantae</taxon>
        <taxon>Streptophyta</taxon>
        <taxon>Embryophyta</taxon>
        <taxon>Tracheophyta</taxon>
        <taxon>Spermatophyta</taxon>
        <taxon>Magnoliopsida</taxon>
        <taxon>Liliopsida</taxon>
        <taxon>Poales</taxon>
        <taxon>Poaceae</taxon>
        <taxon>PACMAD clade</taxon>
        <taxon>Panicoideae</taxon>
        <taxon>Panicodae</taxon>
        <taxon>Paniceae</taxon>
        <taxon>Panicinae</taxon>
        <taxon>Panicum</taxon>
        <taxon>Panicum sect. Panicum</taxon>
    </lineage>
</organism>
<dbReference type="OrthoDB" id="687790at2759"/>
<dbReference type="InterPro" id="IPR010285">
    <property type="entry name" value="DNA_helicase_pif1-like_DEAD"/>
</dbReference>
<dbReference type="Gene3D" id="3.40.50.300">
    <property type="entry name" value="P-loop containing nucleotide triphosphate hydrolases"/>
    <property type="match status" value="2"/>
</dbReference>
<keyword evidence="1" id="KW-0378">Hydrolase</keyword>
<dbReference type="Gramene" id="PUZ46274">
    <property type="protein sequence ID" value="PUZ46274"/>
    <property type="gene ID" value="GQ55_7G044100"/>
</dbReference>
<dbReference type="Pfam" id="PF14214">
    <property type="entry name" value="Helitron_like_N"/>
    <property type="match status" value="1"/>
</dbReference>
<proteinExistence type="inferred from homology"/>
<gene>
    <name evidence="6" type="ORF">GQ55_7G044100</name>
</gene>
<comment type="similarity">
    <text evidence="1">Belongs to the helicase family.</text>
</comment>
<dbReference type="SUPFAM" id="SSF52540">
    <property type="entry name" value="P-loop containing nucleoside triphosphate hydrolases"/>
    <property type="match status" value="2"/>
</dbReference>
<evidence type="ECO:0000313" key="6">
    <source>
        <dbReference type="EMBL" id="PUZ46274.1"/>
    </source>
</evidence>
<dbReference type="GO" id="GO:0016887">
    <property type="term" value="F:ATP hydrolysis activity"/>
    <property type="evidence" value="ECO:0007669"/>
    <property type="project" value="RHEA"/>
</dbReference>
<comment type="cofactor">
    <cofactor evidence="1">
        <name>Mg(2+)</name>
        <dbReference type="ChEBI" id="CHEBI:18420"/>
    </cofactor>
</comment>
<evidence type="ECO:0000259" key="5">
    <source>
        <dbReference type="Pfam" id="PF21530"/>
    </source>
</evidence>
<dbReference type="Pfam" id="PF21530">
    <property type="entry name" value="Pif1_2B_dom"/>
    <property type="match status" value="1"/>
</dbReference>
<evidence type="ECO:0000256" key="1">
    <source>
        <dbReference type="RuleBase" id="RU363044"/>
    </source>
</evidence>
<feature type="transmembrane region" description="Helical" evidence="2">
    <location>
        <begin position="541"/>
        <end position="560"/>
    </location>
</feature>
<sequence>MSINKGPGPYVFKINGQVHHRIGSLLSEEGKPPVYAQLYIVNTENEVENRISIFDRDRDCDSGNEVDSVVVEGLVRMFDETNELVNSFRVARDMLAQSNCQPYSAPTGSETAALIVGDFSEEKKSPDIIIQDRGGWLRRISNLHSNYMALQYPILFPYGEEGFKLGIKYSQSGILPENRVRFIIKNNKNLTSEIYQGIHDALHKGDFDGNNVGKKVILPTSFTRSKRYMVQNYQDAMAICRFYGPPDLFINFTCNPKWQEIADALDFIPGQKPSARPDIVSRVFKLKVEELVSVQKKGTYFGKAKAVVGEDGFVQYRRSESGHSIERYGVKLDSRWVVPYNLFLLKRFTAHINVEWCNQTHLIKYLFKYITKGPDRARADPSGSDVNTEPVGVQRKADEVDEVREYIVVIYLHMRLSGAYLSFIHYRTPAVERLAVHLPLMNNLVYPAKRPLVDIVDDPRSTQTTLTEWFTANTMFPSARDLTYIEFPTRWVKNGLLAEELAYDSAKLLMHDSLVSQLNLEQKQIYDVVLQSVYERTGQCFFVYGYGGTGKIFLWNAIILRRWSEKLIVLAVASSGVAALLLPGGLLLGGDFRQVLPVVEGGSRLDTIDASITNSYIWKHVKLVIEFNDWVLRIGDGTAKDAVDSDDGDSELVEITHDILIPRLDSATDDIIRSTYPSLETSYSDPTYLWERAIIAPKNDTIDEINSHVLSLIPGHEKVYLSSDTLVESSKEHGNLDLLYPVEFLNSLQFKGIPHHKLVLKIGAPVMLLRNLNQSAGLCNGTRLIITQLGDRILEAQIITGSHIGDKVLLPQISLHVSSTKWPFVLSRRQFPVRLCYAMTINKSQGQTLQNVGLYLPRPFFSHGQLYVAISRVTSRNGLKFLIDDDTDQSCSVSLNIVYKEILRSLW</sequence>
<keyword evidence="2" id="KW-0472">Membrane</keyword>
<dbReference type="GO" id="GO:0005524">
    <property type="term" value="F:ATP binding"/>
    <property type="evidence" value="ECO:0007669"/>
    <property type="project" value="UniProtKB-KW"/>
</dbReference>
<dbReference type="GO" id="GO:0043139">
    <property type="term" value="F:5'-3' DNA helicase activity"/>
    <property type="evidence" value="ECO:0007669"/>
    <property type="project" value="UniProtKB-EC"/>
</dbReference>
<keyword evidence="1" id="KW-0347">Helicase</keyword>